<dbReference type="PANTHER" id="PTHR46060:SF1">
    <property type="entry name" value="MARINER MOS1 TRANSPOSASE-LIKE PROTEIN"/>
    <property type="match status" value="1"/>
</dbReference>
<dbReference type="EMBL" id="KQ414849">
    <property type="protein sequence ID" value="KOC60248.1"/>
    <property type="molecule type" value="Genomic_DNA"/>
</dbReference>
<dbReference type="InterPro" id="IPR036397">
    <property type="entry name" value="RNaseH_sf"/>
</dbReference>
<dbReference type="STRING" id="597456.A0A0L7QNP8"/>
<keyword evidence="1" id="KW-0808">Transferase</keyword>
<dbReference type="GO" id="GO:0008168">
    <property type="term" value="F:methyltransferase activity"/>
    <property type="evidence" value="ECO:0007669"/>
    <property type="project" value="UniProtKB-KW"/>
</dbReference>
<dbReference type="Proteomes" id="UP000053825">
    <property type="component" value="Unassembled WGS sequence"/>
</dbReference>
<dbReference type="GO" id="GO:0032259">
    <property type="term" value="P:methylation"/>
    <property type="evidence" value="ECO:0007669"/>
    <property type="project" value="UniProtKB-KW"/>
</dbReference>
<sequence>MKIRICKRKKGANKSPRSKLNLHPKKIVFTVWWSTPELIRKILSHPPYSPDLSPTDFHFFRSLDNFLTQKRFSKEEDIENAFRQFSFP</sequence>
<gene>
    <name evidence="1" type="ORF">WH47_09022</name>
</gene>
<reference evidence="1 2" key="1">
    <citation type="submission" date="2015-07" db="EMBL/GenBank/DDBJ databases">
        <title>The genome of Habropoda laboriosa.</title>
        <authorList>
            <person name="Pan H."/>
            <person name="Kapheim K."/>
        </authorList>
    </citation>
    <scope>NUCLEOTIDE SEQUENCE [LARGE SCALE GENOMIC DNA]</scope>
    <source>
        <strain evidence="1">0110345459</strain>
    </source>
</reference>
<organism evidence="1 2">
    <name type="scientific">Habropoda laboriosa</name>
    <dbReference type="NCBI Taxonomy" id="597456"/>
    <lineage>
        <taxon>Eukaryota</taxon>
        <taxon>Metazoa</taxon>
        <taxon>Ecdysozoa</taxon>
        <taxon>Arthropoda</taxon>
        <taxon>Hexapoda</taxon>
        <taxon>Insecta</taxon>
        <taxon>Pterygota</taxon>
        <taxon>Neoptera</taxon>
        <taxon>Endopterygota</taxon>
        <taxon>Hymenoptera</taxon>
        <taxon>Apocrita</taxon>
        <taxon>Aculeata</taxon>
        <taxon>Apoidea</taxon>
        <taxon>Anthophila</taxon>
        <taxon>Apidae</taxon>
        <taxon>Habropoda</taxon>
    </lineage>
</organism>
<evidence type="ECO:0000313" key="1">
    <source>
        <dbReference type="EMBL" id="KOC60248.1"/>
    </source>
</evidence>
<accession>A0A0L7QNP8</accession>
<name>A0A0L7QNP8_9HYME</name>
<dbReference type="Gene3D" id="3.30.420.10">
    <property type="entry name" value="Ribonuclease H-like superfamily/Ribonuclease H"/>
    <property type="match status" value="1"/>
</dbReference>
<dbReference type="PANTHER" id="PTHR46060">
    <property type="entry name" value="MARINER MOS1 TRANSPOSASE-LIKE PROTEIN"/>
    <property type="match status" value="1"/>
</dbReference>
<protein>
    <submittedName>
        <fullName evidence="1">Histone-lysine N-methyltransferase SETMAR</fullName>
    </submittedName>
</protein>
<dbReference type="GO" id="GO:0003676">
    <property type="term" value="F:nucleic acid binding"/>
    <property type="evidence" value="ECO:0007669"/>
    <property type="project" value="InterPro"/>
</dbReference>
<proteinExistence type="predicted"/>
<keyword evidence="1" id="KW-0489">Methyltransferase</keyword>
<keyword evidence="2" id="KW-1185">Reference proteome</keyword>
<evidence type="ECO:0000313" key="2">
    <source>
        <dbReference type="Proteomes" id="UP000053825"/>
    </source>
</evidence>
<dbReference type="AlphaFoldDB" id="A0A0L7QNP8"/>
<dbReference type="InterPro" id="IPR052709">
    <property type="entry name" value="Transposase-MT_Hybrid"/>
</dbReference>